<dbReference type="AlphaFoldDB" id="A0A1H1JV97"/>
<dbReference type="GO" id="GO:0008800">
    <property type="term" value="F:beta-lactamase activity"/>
    <property type="evidence" value="ECO:0007669"/>
    <property type="project" value="UniProtKB-EC"/>
</dbReference>
<comment type="similarity">
    <text evidence="2">Belongs to the class-A beta-lactamase family.</text>
</comment>
<evidence type="ECO:0000259" key="4">
    <source>
        <dbReference type="Pfam" id="PF13354"/>
    </source>
</evidence>
<comment type="catalytic activity">
    <reaction evidence="1">
        <text>a beta-lactam + H2O = a substituted beta-amino acid</text>
        <dbReference type="Rhea" id="RHEA:20401"/>
        <dbReference type="ChEBI" id="CHEBI:15377"/>
        <dbReference type="ChEBI" id="CHEBI:35627"/>
        <dbReference type="ChEBI" id="CHEBI:140347"/>
        <dbReference type="EC" id="3.5.2.6"/>
    </reaction>
</comment>
<dbReference type="PANTHER" id="PTHR35333:SF3">
    <property type="entry name" value="BETA-LACTAMASE-TYPE TRANSPEPTIDASE FOLD CONTAINING PROTEIN"/>
    <property type="match status" value="1"/>
</dbReference>
<name>A0A1H1JV97_9BURK</name>
<reference evidence="6" key="1">
    <citation type="submission" date="2016-10" db="EMBL/GenBank/DDBJ databases">
        <authorList>
            <person name="Varghese N."/>
        </authorList>
    </citation>
    <scope>NUCLEOTIDE SEQUENCE [LARGE SCALE GENOMIC DNA]</scope>
    <source>
        <strain evidence="6">GAS106B</strain>
    </source>
</reference>
<keyword evidence="6" id="KW-1185">Reference proteome</keyword>
<accession>A0A1H1JV97</accession>
<dbReference type="RefSeq" id="WP_253189916.1">
    <property type="nucleotide sequence ID" value="NZ_FNKP01000004.1"/>
</dbReference>
<dbReference type="InterPro" id="IPR012338">
    <property type="entry name" value="Beta-lactam/transpept-like"/>
</dbReference>
<dbReference type="InterPro" id="IPR045155">
    <property type="entry name" value="Beta-lactam_cat"/>
</dbReference>
<dbReference type="GO" id="GO:0030655">
    <property type="term" value="P:beta-lactam antibiotic catabolic process"/>
    <property type="evidence" value="ECO:0007669"/>
    <property type="project" value="InterPro"/>
</dbReference>
<dbReference type="SUPFAM" id="SSF56601">
    <property type="entry name" value="beta-lactamase/transpeptidase-like"/>
    <property type="match status" value="1"/>
</dbReference>
<gene>
    <name evidence="5" type="ORF">SAMN05443245_7301</name>
</gene>
<protein>
    <recommendedName>
        <fullName evidence="3">beta-lactamase</fullName>
        <ecNumber evidence="3">3.5.2.6</ecNumber>
    </recommendedName>
</protein>
<sequence length="288" mass="31734">MKNLMKTMNGLKEKLDRLCDAQSFTTTWYVKDLKSNIEIHRAGEMPVPSQSTRKIVFMLAALEAVHAGRLNLSQRMVIDERLMQGVVSGVFYFMTPGLTIPLRDALVQMIITSDNTCTSLVGEAVGLNAINNYCQRLGMSATLIRELVPPRDMPADHDFDFVAQTSAIDQGNLLQMVLAGSQDDAAAQRLGCSQSLCQLAMEILIRQVYRTQLPAHLPLGTKVAHKTGTGKHGKMDAGIVFRNGKPRFVMTAYAVDVPVEMPDGMPGQHAASEHLARMCRVCWDELGD</sequence>
<evidence type="ECO:0000256" key="1">
    <source>
        <dbReference type="ARBA" id="ARBA00001526"/>
    </source>
</evidence>
<dbReference type="EMBL" id="FNKP01000004">
    <property type="protein sequence ID" value="SDR53904.1"/>
    <property type="molecule type" value="Genomic_DNA"/>
</dbReference>
<dbReference type="InterPro" id="IPR000871">
    <property type="entry name" value="Beta-lactam_class-A"/>
</dbReference>
<evidence type="ECO:0000256" key="2">
    <source>
        <dbReference type="ARBA" id="ARBA00009009"/>
    </source>
</evidence>
<dbReference type="Pfam" id="PF13354">
    <property type="entry name" value="Beta-lactamase2"/>
    <property type="match status" value="1"/>
</dbReference>
<proteinExistence type="inferred from homology"/>
<dbReference type="Gene3D" id="3.40.710.10">
    <property type="entry name" value="DD-peptidase/beta-lactamase superfamily"/>
    <property type="match status" value="1"/>
</dbReference>
<evidence type="ECO:0000313" key="5">
    <source>
        <dbReference type="EMBL" id="SDR53904.1"/>
    </source>
</evidence>
<feature type="domain" description="Beta-lactamase class A catalytic" evidence="4">
    <location>
        <begin position="28"/>
        <end position="253"/>
    </location>
</feature>
<organism evidence="5 6">
    <name type="scientific">Paraburkholderia fungorum</name>
    <dbReference type="NCBI Taxonomy" id="134537"/>
    <lineage>
        <taxon>Bacteria</taxon>
        <taxon>Pseudomonadati</taxon>
        <taxon>Pseudomonadota</taxon>
        <taxon>Betaproteobacteria</taxon>
        <taxon>Burkholderiales</taxon>
        <taxon>Burkholderiaceae</taxon>
        <taxon>Paraburkholderia</taxon>
    </lineage>
</organism>
<dbReference type="EC" id="3.5.2.6" evidence="3"/>
<dbReference type="Proteomes" id="UP000183487">
    <property type="component" value="Unassembled WGS sequence"/>
</dbReference>
<evidence type="ECO:0000256" key="3">
    <source>
        <dbReference type="ARBA" id="ARBA00012865"/>
    </source>
</evidence>
<dbReference type="PANTHER" id="PTHR35333">
    <property type="entry name" value="BETA-LACTAMASE"/>
    <property type="match status" value="1"/>
</dbReference>
<dbReference type="GO" id="GO:0046677">
    <property type="term" value="P:response to antibiotic"/>
    <property type="evidence" value="ECO:0007669"/>
    <property type="project" value="InterPro"/>
</dbReference>
<evidence type="ECO:0000313" key="6">
    <source>
        <dbReference type="Proteomes" id="UP000183487"/>
    </source>
</evidence>